<keyword evidence="1" id="KW-0175">Coiled coil</keyword>
<sequence length="544" mass="61341">MYVKVPGDDLIYGFSVPTVTGTASVTDNSSIINTSPPEIPSGTRHVQFIEATPNHSFHLINIYNSPYLLSAEISALFWTNDLLSSELLKRDVSCTKIKVIRNERPELFQELQGYGVSSMYPDKQVISLYALEEVPKILELFDHESKELRRAICNMIQSFNIDDNYWKGIEEENKVEDDDEEEEFDLSARIAQELEESQLQLEELQLTLKAIEFKRKRILQEMMSHTGSSVELVNQLHEVEIQINMTTEVIEEIQKLQACNSDEEDESDCGEIGVDGDKEESENVEENTQTNVKTNRVAPLVIHPTPTKDQNEGESEQNTHIATSNTVQEPLTVLNSANPNEPQQQSLNQSAFANQNQNNINYLQQQHHQQLLLQSMMTSQMDPSFSGMMSPAGPYPSMMPNPILPQWGYFGQQMPVDPQNAMYWPNMMMAPSPSMNYEPQNNLQQMNNMRMPAMVNRMPNYTARLPAINPQNTLRLQSSCIPSVSSAQRFSIPPPSFPSTNHSPQSALNSGDVQQATIPTDTGILPNLLPLLQSLHMGRGKPQD</sequence>
<feature type="region of interest" description="Disordered" evidence="2">
    <location>
        <begin position="486"/>
        <end position="511"/>
    </location>
</feature>
<dbReference type="Proteomes" id="UP000030746">
    <property type="component" value="Unassembled WGS sequence"/>
</dbReference>
<evidence type="ECO:0000313" key="4">
    <source>
        <dbReference type="Proteomes" id="UP000030746"/>
    </source>
</evidence>
<dbReference type="EMBL" id="KB203567">
    <property type="protein sequence ID" value="ESO83881.1"/>
    <property type="molecule type" value="Genomic_DNA"/>
</dbReference>
<reference evidence="3 4" key="1">
    <citation type="journal article" date="2013" name="Nature">
        <title>Insights into bilaterian evolution from three spiralian genomes.</title>
        <authorList>
            <person name="Simakov O."/>
            <person name="Marletaz F."/>
            <person name="Cho S.J."/>
            <person name="Edsinger-Gonzales E."/>
            <person name="Havlak P."/>
            <person name="Hellsten U."/>
            <person name="Kuo D.H."/>
            <person name="Larsson T."/>
            <person name="Lv J."/>
            <person name="Arendt D."/>
            <person name="Savage R."/>
            <person name="Osoegawa K."/>
            <person name="de Jong P."/>
            <person name="Grimwood J."/>
            <person name="Chapman J.A."/>
            <person name="Shapiro H."/>
            <person name="Aerts A."/>
            <person name="Otillar R.P."/>
            <person name="Terry A.Y."/>
            <person name="Boore J.L."/>
            <person name="Grigoriev I.V."/>
            <person name="Lindberg D.R."/>
            <person name="Seaver E.C."/>
            <person name="Weisblat D.A."/>
            <person name="Putnam N.H."/>
            <person name="Rokhsar D.S."/>
        </authorList>
    </citation>
    <scope>NUCLEOTIDE SEQUENCE [LARGE SCALE GENOMIC DNA]</scope>
</reference>
<gene>
    <name evidence="3" type="ORF">LOTGIDRAFT_236388</name>
</gene>
<feature type="region of interest" description="Disordered" evidence="2">
    <location>
        <begin position="258"/>
        <end position="296"/>
    </location>
</feature>
<dbReference type="GeneID" id="20250133"/>
<evidence type="ECO:0000256" key="1">
    <source>
        <dbReference type="SAM" id="Coils"/>
    </source>
</evidence>
<evidence type="ECO:0000256" key="2">
    <source>
        <dbReference type="SAM" id="MobiDB-lite"/>
    </source>
</evidence>
<protein>
    <submittedName>
        <fullName evidence="3">Uncharacterized protein</fullName>
    </submittedName>
</protein>
<dbReference type="AlphaFoldDB" id="V3ZSM5"/>
<feature type="compositionally biased region" description="Polar residues" evidence="2">
    <location>
        <begin position="498"/>
        <end position="511"/>
    </location>
</feature>
<accession>V3ZSM5</accession>
<name>V3ZSM5_LOTGI</name>
<organism evidence="3 4">
    <name type="scientific">Lottia gigantea</name>
    <name type="common">Giant owl limpet</name>
    <dbReference type="NCBI Taxonomy" id="225164"/>
    <lineage>
        <taxon>Eukaryota</taxon>
        <taxon>Metazoa</taxon>
        <taxon>Spiralia</taxon>
        <taxon>Lophotrochozoa</taxon>
        <taxon>Mollusca</taxon>
        <taxon>Gastropoda</taxon>
        <taxon>Patellogastropoda</taxon>
        <taxon>Lottioidea</taxon>
        <taxon>Lottiidae</taxon>
        <taxon>Lottia</taxon>
    </lineage>
</organism>
<dbReference type="OrthoDB" id="10052065at2759"/>
<dbReference type="CTD" id="20250133"/>
<evidence type="ECO:0000313" key="3">
    <source>
        <dbReference type="EMBL" id="ESO83881.1"/>
    </source>
</evidence>
<dbReference type="HOGENOM" id="CLU_500881_0_0_1"/>
<keyword evidence="4" id="KW-1185">Reference proteome</keyword>
<proteinExistence type="predicted"/>
<dbReference type="KEGG" id="lgi:LOTGIDRAFT_236388"/>
<dbReference type="RefSeq" id="XP_009065457.1">
    <property type="nucleotide sequence ID" value="XM_009067209.1"/>
</dbReference>
<feature type="coiled-coil region" evidence="1">
    <location>
        <begin position="187"/>
        <end position="221"/>
    </location>
</feature>